<protein>
    <recommendedName>
        <fullName evidence="3">HPr family phosphocarrier protein</fullName>
    </recommendedName>
</protein>
<evidence type="ECO:0000313" key="2">
    <source>
        <dbReference type="Proteomes" id="UP000298347"/>
    </source>
</evidence>
<evidence type="ECO:0000313" key="1">
    <source>
        <dbReference type="EMBL" id="TGA96186.1"/>
    </source>
</evidence>
<reference evidence="1 2" key="1">
    <citation type="journal article" date="2015" name="Int. J. Syst. Evol. Microbiol.">
        <title>Sporolactobacillus shoreae sp. nov. and Sporolactobacillus spathodeae sp. nov., two spore-forming lactic acid bacteria isolated from tree barks in Thailand.</title>
        <authorList>
            <person name="Thamacharoensuk T."/>
            <person name="Kitahara M."/>
            <person name="Ohkuma M."/>
            <person name="Thongchul N."/>
            <person name="Tanasupawat S."/>
        </authorList>
    </citation>
    <scope>NUCLEOTIDE SEQUENCE [LARGE SCALE GENOMIC DNA]</scope>
    <source>
        <strain evidence="1 2">BK92</strain>
    </source>
</reference>
<proteinExistence type="predicted"/>
<accession>A0A4Z0GJU5</accession>
<gene>
    <name evidence="1" type="ORF">E4665_16445</name>
</gene>
<dbReference type="EMBL" id="SRJD01000029">
    <property type="protein sequence ID" value="TGA96186.1"/>
    <property type="molecule type" value="Genomic_DNA"/>
</dbReference>
<name>A0A4Z0GJU5_9BACL</name>
<keyword evidence="2" id="KW-1185">Reference proteome</keyword>
<evidence type="ECO:0008006" key="3">
    <source>
        <dbReference type="Google" id="ProtNLM"/>
    </source>
</evidence>
<dbReference type="RefSeq" id="WP_135349889.1">
    <property type="nucleotide sequence ID" value="NZ_SRJD01000029.1"/>
</dbReference>
<dbReference type="AlphaFoldDB" id="A0A4Z0GJU5"/>
<organism evidence="1 2">
    <name type="scientific">Sporolactobacillus shoreae</name>
    <dbReference type="NCBI Taxonomy" id="1465501"/>
    <lineage>
        <taxon>Bacteria</taxon>
        <taxon>Bacillati</taxon>
        <taxon>Bacillota</taxon>
        <taxon>Bacilli</taxon>
        <taxon>Bacillales</taxon>
        <taxon>Sporolactobacillaceae</taxon>
        <taxon>Sporolactobacillus</taxon>
    </lineage>
</organism>
<sequence>MTKQIVSIKVPLKSMNTLTLKRALRLYETIKKSHCTAYFSIDGKTFSVRELPKTLSFLSSIRTKEVLLVIEGENAEALNQQIKGSIQTLKENARENPGLYRQNG</sequence>
<comment type="caution">
    <text evidence="1">The sequence shown here is derived from an EMBL/GenBank/DDBJ whole genome shotgun (WGS) entry which is preliminary data.</text>
</comment>
<dbReference type="Proteomes" id="UP000298347">
    <property type="component" value="Unassembled WGS sequence"/>
</dbReference>
<dbReference type="OrthoDB" id="2989275at2"/>